<evidence type="ECO:0000256" key="1">
    <source>
        <dbReference type="SAM" id="MobiDB-lite"/>
    </source>
</evidence>
<evidence type="ECO:0000256" key="2">
    <source>
        <dbReference type="SAM" id="SignalP"/>
    </source>
</evidence>
<accession>A0ABT4E3W7</accession>
<dbReference type="PANTHER" id="PTHR38731:SF1">
    <property type="entry name" value="FECR PROTEIN DOMAIN-CONTAINING PROTEIN"/>
    <property type="match status" value="1"/>
</dbReference>
<feature type="signal peptide" evidence="2">
    <location>
        <begin position="1"/>
        <end position="26"/>
    </location>
</feature>
<gene>
    <name evidence="4" type="ORF">M5X09_25265</name>
</gene>
<feature type="chain" id="PRO_5047294557" evidence="2">
    <location>
        <begin position="27"/>
        <end position="653"/>
    </location>
</feature>
<dbReference type="EMBL" id="JAMDLW010000056">
    <property type="protein sequence ID" value="MCY9522931.1"/>
    <property type="molecule type" value="Genomic_DNA"/>
</dbReference>
<feature type="domain" description="FecR protein" evidence="3">
    <location>
        <begin position="66"/>
        <end position="169"/>
    </location>
</feature>
<evidence type="ECO:0000259" key="3">
    <source>
        <dbReference type="Pfam" id="PF04773"/>
    </source>
</evidence>
<keyword evidence="5" id="KW-1185">Reference proteome</keyword>
<dbReference type="Gene3D" id="2.60.120.1440">
    <property type="match status" value="1"/>
</dbReference>
<evidence type="ECO:0000313" key="4">
    <source>
        <dbReference type="EMBL" id="MCY9522931.1"/>
    </source>
</evidence>
<dbReference type="Proteomes" id="UP001207626">
    <property type="component" value="Unassembled WGS sequence"/>
</dbReference>
<feature type="region of interest" description="Disordered" evidence="1">
    <location>
        <begin position="448"/>
        <end position="495"/>
    </location>
</feature>
<sequence>MKRIAACSLAFVFLFVTFIGPGVAKAADKAVRVALVKEWKGSVTVTKSGGVKPLQVFKKMSINQGDRIETGPKSRVVLQLAGNGEEDELTIGADADVSFTELNDKDGVKTRIGVLAGSVFAKVKSITGADDRFELETPTAVMAVRGTQFGVYVHPRFGWTQLNVAAGVVQAEYVAPTELGGNNRQAAVVNNLENRAQKDGKSEPSLVTLEHHYVYPSQSATFLPAGGRNIEALYGYTDIQALLANLDPGVLRAMIAGYAEAAKENEQYVQAWQEAGCAADYSGSVKESCEILKSFSRLAGERLHDQADENGQSFESRVAHNMKIYLAALVHAAVDSGLLTRQEANTSRIPWQEAALRLNEHERQHQQWVMERLEKWVREKQTTVPHDADAASQTAVEQQAMERRVQEAIERQYADTLSPTERKRFENDLKQARLEICENAFENAVCQSESSRADSASGNEGSGAITPNPDPKPDPDPEPNPNPDPDPDPEPEPQPQAHVLELASTADHAAPNSRVVVDTVLKRLTAKLDVVAVEFAVEVSGGTLDTVELNDNKARYRHGGSKFEIAHHPDDYDKSNSVDSITIAGNRFVYRLIVTTPDTVSLESDDQILSLPYIAGGSGTMTLKLSEVRFYDASGGLLELNTMDKPLEIKVNP</sequence>
<feature type="compositionally biased region" description="Polar residues" evidence="1">
    <location>
        <begin position="448"/>
        <end position="459"/>
    </location>
</feature>
<reference evidence="4 5" key="1">
    <citation type="submission" date="2022-05" db="EMBL/GenBank/DDBJ databases">
        <title>Genome Sequencing of Bee-Associated Microbes.</title>
        <authorList>
            <person name="Dunlap C."/>
        </authorList>
    </citation>
    <scope>NUCLEOTIDE SEQUENCE [LARGE SCALE GENOMIC DNA]</scope>
    <source>
        <strain evidence="4 5">NRRL NRS-1438</strain>
    </source>
</reference>
<comment type="caution">
    <text evidence="4">The sequence shown here is derived from an EMBL/GenBank/DDBJ whole genome shotgun (WGS) entry which is preliminary data.</text>
</comment>
<keyword evidence="2" id="KW-0732">Signal</keyword>
<protein>
    <submittedName>
        <fullName evidence="4">FecR domain-containing protein</fullName>
    </submittedName>
</protein>
<dbReference type="Pfam" id="PF04773">
    <property type="entry name" value="FecR"/>
    <property type="match status" value="1"/>
</dbReference>
<proteinExistence type="predicted"/>
<evidence type="ECO:0000313" key="5">
    <source>
        <dbReference type="Proteomes" id="UP001207626"/>
    </source>
</evidence>
<dbReference type="PANTHER" id="PTHR38731">
    <property type="entry name" value="LIPL45-RELATED LIPOPROTEIN-RELATED"/>
    <property type="match status" value="1"/>
</dbReference>
<name>A0ABT4E3W7_9BACL</name>
<dbReference type="InterPro" id="IPR006860">
    <property type="entry name" value="FecR"/>
</dbReference>
<organism evidence="4 5">
    <name type="scientific">Paenibacillus apiarius</name>
    <dbReference type="NCBI Taxonomy" id="46240"/>
    <lineage>
        <taxon>Bacteria</taxon>
        <taxon>Bacillati</taxon>
        <taxon>Bacillota</taxon>
        <taxon>Bacilli</taxon>
        <taxon>Bacillales</taxon>
        <taxon>Paenibacillaceae</taxon>
        <taxon>Paenibacillus</taxon>
    </lineage>
</organism>